<reference evidence="1 2" key="1">
    <citation type="submission" date="2024-03" db="EMBL/GenBank/DDBJ databases">
        <title>The complete genome of Streptomyces sirii sp.nov.</title>
        <authorList>
            <person name="Zakalyukina Y.V."/>
            <person name="Belik A.R."/>
            <person name="Biryukov M.V."/>
            <person name="Baturina O.A."/>
            <person name="Kabilov M.R."/>
        </authorList>
    </citation>
    <scope>NUCLEOTIDE SEQUENCE [LARGE SCALE GENOMIC DNA]</scope>
    <source>
        <strain evidence="1 2">BP-8</strain>
    </source>
</reference>
<keyword evidence="2" id="KW-1185">Reference proteome</keyword>
<dbReference type="Proteomes" id="UP001626628">
    <property type="component" value="Chromosome"/>
</dbReference>
<protein>
    <submittedName>
        <fullName evidence="1">DUF2397 family protein</fullName>
    </submittedName>
</protein>
<proteinExistence type="predicted"/>
<accession>A0ABZ2QYL5</accession>
<dbReference type="RefSeq" id="WP_407288172.1">
    <property type="nucleotide sequence ID" value="NZ_CP147982.1"/>
</dbReference>
<dbReference type="InterPro" id="IPR013493">
    <property type="entry name" value="CHP02677"/>
</dbReference>
<gene>
    <name evidence="1" type="ORF">WAB15_30470</name>
</gene>
<evidence type="ECO:0000313" key="2">
    <source>
        <dbReference type="Proteomes" id="UP001626628"/>
    </source>
</evidence>
<name>A0ABZ2QYL5_9ACTN</name>
<organism evidence="1 2">
    <name type="scientific">Streptomyces sirii</name>
    <dbReference type="NCBI Taxonomy" id="3127701"/>
    <lineage>
        <taxon>Bacteria</taxon>
        <taxon>Bacillati</taxon>
        <taxon>Actinomycetota</taxon>
        <taxon>Actinomycetes</taxon>
        <taxon>Kitasatosporales</taxon>
        <taxon>Streptomycetaceae</taxon>
        <taxon>Streptomyces</taxon>
    </lineage>
</organism>
<evidence type="ECO:0000313" key="1">
    <source>
        <dbReference type="EMBL" id="WXK79972.1"/>
    </source>
</evidence>
<sequence length="106" mass="11685">MLTADEQPDPGKTHLALDALASRFAALADNARAFMGSLQRTIDLHEVEEAVFLAYKDRLIQCLERFIQDLITLGGRIAQLILELEELGRMLGCGRLGTDRPLAPPP</sequence>
<dbReference type="Pfam" id="PF09660">
    <property type="entry name" value="DUF2397"/>
    <property type="match status" value="1"/>
</dbReference>
<dbReference type="EMBL" id="CP147982">
    <property type="protein sequence ID" value="WXK79972.1"/>
    <property type="molecule type" value="Genomic_DNA"/>
</dbReference>